<evidence type="ECO:0000256" key="1">
    <source>
        <dbReference type="SAM" id="MobiDB-lite"/>
    </source>
</evidence>
<feature type="compositionally biased region" description="Basic and acidic residues" evidence="1">
    <location>
        <begin position="100"/>
        <end position="111"/>
    </location>
</feature>
<feature type="region of interest" description="Disordered" evidence="1">
    <location>
        <begin position="100"/>
        <end position="176"/>
    </location>
</feature>
<feature type="region of interest" description="Disordered" evidence="1">
    <location>
        <begin position="204"/>
        <end position="224"/>
    </location>
</feature>
<feature type="region of interest" description="Disordered" evidence="1">
    <location>
        <begin position="403"/>
        <end position="436"/>
    </location>
</feature>
<organism evidence="2">
    <name type="scientific">Zea mays</name>
    <name type="common">Maize</name>
    <dbReference type="NCBI Taxonomy" id="4577"/>
    <lineage>
        <taxon>Eukaryota</taxon>
        <taxon>Viridiplantae</taxon>
        <taxon>Streptophyta</taxon>
        <taxon>Embryophyta</taxon>
        <taxon>Tracheophyta</taxon>
        <taxon>Spermatophyta</taxon>
        <taxon>Magnoliopsida</taxon>
        <taxon>Liliopsida</taxon>
        <taxon>Poales</taxon>
        <taxon>Poaceae</taxon>
        <taxon>PACMAD clade</taxon>
        <taxon>Panicoideae</taxon>
        <taxon>Andropogonodae</taxon>
        <taxon>Andropogoneae</taxon>
        <taxon>Tripsacinae</taxon>
        <taxon>Zea</taxon>
    </lineage>
</organism>
<sequence length="436" mass="47565">MQNLTARRCQVAELLRSVHVLPANGVAWRSPATRTAASGLLPHMPNRDVEASPDDYDPTVDAAHREGLHDALGHGGAADRVPRVRLRVVHLDLHPLVLRDDEQASRDDDAQPRPPFPHPRRHRLPPVRPRVVHLAPRRREEGPRAPLGHVQPAAEHGGVGRRHVGPHAGDRPPRAGASGVEHLGGAQLELVRAVPSRDVHAAVDDAAGEEGPRRQHPRHHGPPVPAHVVPEHEVQRAVHVGDQPAADHERVPAVAGSRDGHAAEPARAGAVAARHGRDGVPAALPQVQHLPLDLARAAVERQREQPRRAQPQRPPLREEPGLVCQEMAPAPAHQPARAVGLHGQPQQAVQRRVVGEPRDQRLRRLPRRLLRTRRRSRGRRQAEPRRQLHLAVAELVDGRLVRGHPHATHAPPGRPSAAGGNRAEKRTSTATCWLAG</sequence>
<dbReference type="AlphaFoldDB" id="B7ZXS3"/>
<dbReference type="EMBL" id="BT067311">
    <property type="protein sequence ID" value="ACN34208.1"/>
    <property type="molecule type" value="mRNA"/>
</dbReference>
<proteinExistence type="evidence at transcript level"/>
<dbReference type="EMBL" id="BT055504">
    <property type="protein sequence ID" value="ACL54111.1"/>
    <property type="molecule type" value="mRNA"/>
</dbReference>
<dbReference type="EMBL" id="BT054425">
    <property type="protein sequence ID" value="ACL53032.1"/>
    <property type="molecule type" value="mRNA"/>
</dbReference>
<evidence type="ECO:0000313" key="2">
    <source>
        <dbReference type="EMBL" id="ACL52722.1"/>
    </source>
</evidence>
<reference evidence="2" key="1">
    <citation type="journal article" date="2009" name="PLoS Genet.">
        <title>Sequencing, mapping, and analysis of 27,455 maize full-length cDNAs.</title>
        <authorList>
            <person name="Soderlund C."/>
            <person name="Descour A."/>
            <person name="Kudrna D."/>
            <person name="Bomhoff M."/>
            <person name="Boyd L."/>
            <person name="Currie J."/>
            <person name="Angelova A."/>
            <person name="Collura K."/>
            <person name="Wissotski M."/>
            <person name="Ashley E."/>
            <person name="Morrow D."/>
            <person name="Fernandes J."/>
            <person name="Walbot V."/>
            <person name="Yu Y."/>
        </authorList>
    </citation>
    <scope>NUCLEOTIDE SEQUENCE</scope>
    <source>
        <strain evidence="2">B73</strain>
    </source>
</reference>
<dbReference type="EMBL" id="BT068940">
    <property type="protein sequence ID" value="ACN35837.1"/>
    <property type="molecule type" value="mRNA"/>
</dbReference>
<name>B7ZXS3_MAIZE</name>
<reference evidence="2" key="2">
    <citation type="submission" date="2012-06" db="EMBL/GenBank/DDBJ databases">
        <authorList>
            <person name="Yu Y."/>
            <person name="Currie J."/>
            <person name="Lomeli R."/>
            <person name="Angelova A."/>
            <person name="Collura K."/>
            <person name="Wissotski M."/>
            <person name="Campos D."/>
            <person name="Kudrna D."/>
            <person name="Golser W."/>
            <person name="Ashely E."/>
            <person name="Descour A."/>
            <person name="Fernandes J."/>
            <person name="Soderlund C."/>
            <person name="Walbot V."/>
        </authorList>
    </citation>
    <scope>NUCLEOTIDE SEQUENCE</scope>
    <source>
        <strain evidence="2">B73</strain>
    </source>
</reference>
<dbReference type="EMBL" id="BT069216">
    <property type="protein sequence ID" value="ACN36113.1"/>
    <property type="molecule type" value="mRNA"/>
</dbReference>
<protein>
    <submittedName>
        <fullName evidence="2">Uncharacterized protein</fullName>
    </submittedName>
</protein>
<dbReference type="EMBL" id="BT054115">
    <property type="protein sequence ID" value="ACL52722.1"/>
    <property type="molecule type" value="mRNA"/>
</dbReference>
<accession>B7ZXS3</accession>